<dbReference type="GO" id="GO:0005891">
    <property type="term" value="C:voltage-gated calcium channel complex"/>
    <property type="evidence" value="ECO:0007669"/>
    <property type="project" value="InterPro"/>
</dbReference>
<feature type="transmembrane region" description="Helical" evidence="31">
    <location>
        <begin position="1367"/>
        <end position="1390"/>
    </location>
</feature>
<feature type="compositionally biased region" description="Low complexity" evidence="30">
    <location>
        <begin position="3231"/>
        <end position="3244"/>
    </location>
</feature>
<keyword evidence="20" id="KW-1015">Disulfide bond</keyword>
<evidence type="ECO:0000256" key="11">
    <source>
        <dbReference type="ARBA" id="ARBA00022723"/>
    </source>
</evidence>
<evidence type="ECO:0000259" key="33">
    <source>
        <dbReference type="PROSITE" id="PS51461"/>
    </source>
</evidence>
<keyword evidence="21 26" id="KW-0325">Glycoprotein</keyword>
<dbReference type="InterPro" id="IPR005447">
    <property type="entry name" value="VDCC_N_a1su"/>
</dbReference>
<evidence type="ECO:0000256" key="7">
    <source>
        <dbReference type="ARBA" id="ARBA00022553"/>
    </source>
</evidence>
<evidence type="ECO:0000256" key="13">
    <source>
        <dbReference type="ARBA" id="ARBA00022737"/>
    </source>
</evidence>
<dbReference type="PROSITE" id="PS50025">
    <property type="entry name" value="LAM_G_DOMAIN"/>
    <property type="match status" value="1"/>
</dbReference>
<comment type="subcellular location">
    <subcellularLocation>
        <location evidence="1 28">Membrane</location>
        <topology evidence="1 28">Multi-pass membrane protein</topology>
    </subcellularLocation>
    <subcellularLocation>
        <location evidence="2">Secreted</location>
    </subcellularLocation>
</comment>
<feature type="transmembrane region" description="Helical" evidence="31">
    <location>
        <begin position="202"/>
        <end position="223"/>
    </location>
</feature>
<feature type="compositionally biased region" description="Low complexity" evidence="30">
    <location>
        <begin position="2542"/>
        <end position="2551"/>
    </location>
</feature>
<dbReference type="GO" id="GO:0046872">
    <property type="term" value="F:metal ion binding"/>
    <property type="evidence" value="ECO:0007669"/>
    <property type="project" value="UniProtKB-KW"/>
</dbReference>
<keyword evidence="14 25" id="KW-0106">Calcium</keyword>
<dbReference type="InterPro" id="IPR027359">
    <property type="entry name" value="Volt_channel_dom_sf"/>
</dbReference>
<evidence type="ECO:0000256" key="14">
    <source>
        <dbReference type="ARBA" id="ARBA00022837"/>
    </source>
</evidence>
<evidence type="ECO:0000256" key="26">
    <source>
        <dbReference type="PIRSR" id="PIRSR602077-3"/>
    </source>
</evidence>
<feature type="compositionally biased region" description="Basic and acidic residues" evidence="30">
    <location>
        <begin position="886"/>
        <end position="905"/>
    </location>
</feature>
<dbReference type="Gene3D" id="6.10.250.2500">
    <property type="match status" value="1"/>
</dbReference>
<dbReference type="PROSITE" id="PS51461">
    <property type="entry name" value="NC1_FIB"/>
    <property type="match status" value="1"/>
</dbReference>
<feature type="compositionally biased region" description="Gly residues" evidence="30">
    <location>
        <begin position="2972"/>
        <end position="2981"/>
    </location>
</feature>
<evidence type="ECO:0000256" key="17">
    <source>
        <dbReference type="ARBA" id="ARBA00023065"/>
    </source>
</evidence>
<dbReference type="Pfam" id="PF02210">
    <property type="entry name" value="Laminin_G_2"/>
    <property type="match status" value="1"/>
</dbReference>
<evidence type="ECO:0000256" key="29">
    <source>
        <dbReference type="SAM" id="Coils"/>
    </source>
</evidence>
<keyword evidence="11 25" id="KW-0479">Metal-binding</keyword>
<feature type="transmembrane region" description="Helical" evidence="31">
    <location>
        <begin position="37"/>
        <end position="57"/>
    </location>
</feature>
<evidence type="ECO:0000256" key="24">
    <source>
        <dbReference type="ARBA" id="ARBA00049617"/>
    </source>
</evidence>
<evidence type="ECO:0000256" key="22">
    <source>
        <dbReference type="ARBA" id="ARBA00023303"/>
    </source>
</evidence>
<dbReference type="InterPro" id="IPR002077">
    <property type="entry name" value="VDCCAlpha1"/>
</dbReference>
<feature type="binding site" evidence="25">
    <location>
        <position position="579"/>
    </location>
    <ligand>
        <name>Ca(2+)</name>
        <dbReference type="ChEBI" id="CHEBI:29108"/>
    </ligand>
</feature>
<evidence type="ECO:0000313" key="35">
    <source>
        <dbReference type="Proteomes" id="UP000606274"/>
    </source>
</evidence>
<dbReference type="Gene3D" id="2.60.120.200">
    <property type="match status" value="1"/>
</dbReference>
<feature type="binding site" evidence="25">
    <location>
        <position position="1227"/>
    </location>
    <ligand>
        <name>Ca(2+)</name>
        <dbReference type="ChEBI" id="CHEBI:29108"/>
    </ligand>
</feature>
<keyword evidence="6" id="KW-0272">Extracellular matrix</keyword>
<keyword evidence="15 28" id="KW-0851">Voltage-gated channel</keyword>
<feature type="compositionally biased region" description="Basic and acidic residues" evidence="30">
    <location>
        <begin position="3523"/>
        <end position="3538"/>
    </location>
</feature>
<feature type="compositionally biased region" description="Low complexity" evidence="30">
    <location>
        <begin position="3424"/>
        <end position="3436"/>
    </location>
</feature>
<feature type="compositionally biased region" description="Low complexity" evidence="30">
    <location>
        <begin position="3088"/>
        <end position="3099"/>
    </location>
</feature>
<dbReference type="SMART" id="SM01062">
    <property type="entry name" value="Ca_chan_IQ"/>
    <property type="match status" value="1"/>
</dbReference>
<evidence type="ECO:0000256" key="6">
    <source>
        <dbReference type="ARBA" id="ARBA00022530"/>
    </source>
</evidence>
<dbReference type="PRINTS" id="PR01631">
    <property type="entry name" value="NVDCCALPHA1"/>
</dbReference>
<feature type="compositionally biased region" description="Basic and acidic residues" evidence="30">
    <location>
        <begin position="3495"/>
        <end position="3511"/>
    </location>
</feature>
<evidence type="ECO:0000256" key="9">
    <source>
        <dbReference type="ARBA" id="ARBA00022673"/>
    </source>
</evidence>
<dbReference type="PANTHER" id="PTHR45628:SF6">
    <property type="entry name" value="VOLTAGE-DEPENDENT N-TYPE CALCIUM CHANNEL SUBUNIT ALPHA-1B"/>
    <property type="match status" value="1"/>
</dbReference>
<dbReference type="PANTHER" id="PTHR45628">
    <property type="entry name" value="VOLTAGE-DEPENDENT CALCIUM CHANNEL TYPE A SUBUNIT ALPHA-1"/>
    <property type="match status" value="1"/>
</dbReference>
<feature type="region of interest" description="Disordered" evidence="30">
    <location>
        <begin position="2659"/>
        <end position="3298"/>
    </location>
</feature>
<feature type="compositionally biased region" description="Basic and acidic residues" evidence="30">
    <location>
        <begin position="777"/>
        <end position="786"/>
    </location>
</feature>
<feature type="compositionally biased region" description="Low complexity" evidence="30">
    <location>
        <begin position="2733"/>
        <end position="2748"/>
    </location>
</feature>
<feature type="transmembrane region" description="Helical" evidence="31">
    <location>
        <begin position="1547"/>
        <end position="1571"/>
    </location>
</feature>
<feature type="transmembrane region" description="Helical" evidence="31">
    <location>
        <begin position="1144"/>
        <end position="1166"/>
    </location>
</feature>
<feature type="region of interest" description="Disordered" evidence="30">
    <location>
        <begin position="1973"/>
        <end position="1995"/>
    </location>
</feature>
<comment type="caution">
    <text evidence="27">Lacks conserved residue(s) required for the propagation of feature annotation.</text>
</comment>
<feature type="region of interest" description="Disordered" evidence="30">
    <location>
        <begin position="3321"/>
        <end position="3622"/>
    </location>
</feature>
<organism evidence="34 35">
    <name type="scientific">Silurus meridionalis</name>
    <name type="common">Southern catfish</name>
    <name type="synonym">Silurus soldatovi meridionalis</name>
    <dbReference type="NCBI Taxonomy" id="175797"/>
    <lineage>
        <taxon>Eukaryota</taxon>
        <taxon>Metazoa</taxon>
        <taxon>Chordata</taxon>
        <taxon>Craniata</taxon>
        <taxon>Vertebrata</taxon>
        <taxon>Euteleostomi</taxon>
        <taxon>Actinopterygii</taxon>
        <taxon>Neopterygii</taxon>
        <taxon>Teleostei</taxon>
        <taxon>Ostariophysi</taxon>
        <taxon>Siluriformes</taxon>
        <taxon>Siluridae</taxon>
        <taxon>Silurus</taxon>
    </lineage>
</organism>
<evidence type="ECO:0000256" key="1">
    <source>
        <dbReference type="ARBA" id="ARBA00004141"/>
    </source>
</evidence>
<evidence type="ECO:0000256" key="21">
    <source>
        <dbReference type="ARBA" id="ARBA00023180"/>
    </source>
</evidence>
<feature type="compositionally biased region" description="Basic and acidic residues" evidence="30">
    <location>
        <begin position="2929"/>
        <end position="2944"/>
    </location>
</feature>
<feature type="compositionally biased region" description="Low complexity" evidence="30">
    <location>
        <begin position="3468"/>
        <end position="3478"/>
    </location>
</feature>
<feature type="compositionally biased region" description="Basic residues" evidence="30">
    <location>
        <begin position="2449"/>
        <end position="2460"/>
    </location>
</feature>
<evidence type="ECO:0000256" key="20">
    <source>
        <dbReference type="ARBA" id="ARBA00023157"/>
    </source>
</evidence>
<keyword evidence="10 31" id="KW-0812">Transmembrane</keyword>
<gene>
    <name evidence="34" type="ORF">HF521_005176</name>
</gene>
<feature type="transmembrane region" description="Helical" evidence="31">
    <location>
        <begin position="1396"/>
        <end position="1415"/>
    </location>
</feature>
<feature type="transmembrane region" description="Helical" evidence="31">
    <location>
        <begin position="603"/>
        <end position="625"/>
    </location>
</feature>
<evidence type="ECO:0000256" key="25">
    <source>
        <dbReference type="PIRSR" id="PIRSR602077-1"/>
    </source>
</evidence>
<dbReference type="Gene3D" id="1.20.120.350">
    <property type="entry name" value="Voltage-gated potassium channels. Chain C"/>
    <property type="match status" value="4"/>
</dbReference>
<dbReference type="Pfam" id="PF01391">
    <property type="entry name" value="Collagen"/>
    <property type="match status" value="5"/>
</dbReference>
<feature type="domain" description="Fibrillar collagen NC1" evidence="33">
    <location>
        <begin position="3646"/>
        <end position="3819"/>
    </location>
</feature>
<dbReference type="Gene3D" id="1.20.5.320">
    <property type="entry name" value="6-Phosphogluconate Dehydrogenase, domain 3"/>
    <property type="match status" value="1"/>
</dbReference>
<feature type="compositionally biased region" description="Pro residues" evidence="30">
    <location>
        <begin position="3613"/>
        <end position="3622"/>
    </location>
</feature>
<dbReference type="InterPro" id="IPR008160">
    <property type="entry name" value="Collagen"/>
</dbReference>
<evidence type="ECO:0000256" key="10">
    <source>
        <dbReference type="ARBA" id="ARBA00022692"/>
    </source>
</evidence>
<feature type="transmembrane region" description="Helical" evidence="31">
    <location>
        <begin position="1083"/>
        <end position="1102"/>
    </location>
</feature>
<keyword evidence="29" id="KW-0175">Coiled coil</keyword>
<comment type="catalytic activity">
    <reaction evidence="23">
        <text>Ca(2+)(in) = Ca(2+)(out)</text>
        <dbReference type="Rhea" id="RHEA:29671"/>
        <dbReference type="ChEBI" id="CHEBI:29108"/>
    </reaction>
</comment>
<feature type="region of interest" description="Disordered" evidence="30">
    <location>
        <begin position="2613"/>
        <end position="2646"/>
    </location>
</feature>
<dbReference type="Pfam" id="PF00520">
    <property type="entry name" value="Ion_trans"/>
    <property type="match status" value="4"/>
</dbReference>
<feature type="compositionally biased region" description="Polar residues" evidence="30">
    <location>
        <begin position="2493"/>
        <end position="2509"/>
    </location>
</feature>
<keyword evidence="4" id="KW-0813">Transport</keyword>
<dbReference type="InterPro" id="IPR013320">
    <property type="entry name" value="ConA-like_dom_sf"/>
</dbReference>
<dbReference type="GO" id="GO:0005576">
    <property type="term" value="C:extracellular region"/>
    <property type="evidence" value="ECO:0007669"/>
    <property type="project" value="UniProtKB-SubCell"/>
</dbReference>
<keyword evidence="35" id="KW-1185">Reference proteome</keyword>
<dbReference type="GO" id="GO:0043025">
    <property type="term" value="C:neuronal cell body"/>
    <property type="evidence" value="ECO:0007669"/>
    <property type="project" value="TreeGrafter"/>
</dbReference>
<comment type="caution">
    <text evidence="34">The sequence shown here is derived from an EMBL/GenBank/DDBJ whole genome shotgun (WGS) entry which is preliminary data.</text>
</comment>
<feature type="compositionally biased region" description="Basic and acidic residues" evidence="30">
    <location>
        <begin position="3457"/>
        <end position="3466"/>
    </location>
</feature>
<dbReference type="FunFam" id="1.20.120.350:FF:000001">
    <property type="entry name" value="Voltage-dependent L-type calcium channel subunit alpha"/>
    <property type="match status" value="1"/>
</dbReference>
<dbReference type="Gene3D" id="1.10.287.70">
    <property type="match status" value="4"/>
</dbReference>
<dbReference type="GO" id="GO:0045202">
    <property type="term" value="C:synapse"/>
    <property type="evidence" value="ECO:0007669"/>
    <property type="project" value="GOC"/>
</dbReference>
<feature type="compositionally biased region" description="Basic and acidic residues" evidence="30">
    <location>
        <begin position="2866"/>
        <end position="2883"/>
    </location>
</feature>
<dbReference type="InterPro" id="IPR001791">
    <property type="entry name" value="Laminin_G"/>
</dbReference>
<feature type="binding site" evidence="25">
    <location>
        <position position="216"/>
    </location>
    <ligand>
        <name>Ca(2+)</name>
        <dbReference type="ChEBI" id="CHEBI:29108"/>
    </ligand>
</feature>
<dbReference type="Proteomes" id="UP000606274">
    <property type="component" value="Unassembled WGS sequence"/>
</dbReference>
<evidence type="ECO:0000256" key="2">
    <source>
        <dbReference type="ARBA" id="ARBA00004613"/>
    </source>
</evidence>
<evidence type="ECO:0000256" key="15">
    <source>
        <dbReference type="ARBA" id="ARBA00022882"/>
    </source>
</evidence>
<dbReference type="FunFam" id="1.20.120.350:FF:000013">
    <property type="entry name" value="Voltage-dependent N-type calcium channel subunit alpha"/>
    <property type="match status" value="1"/>
</dbReference>
<dbReference type="GO" id="GO:0005201">
    <property type="term" value="F:extracellular matrix structural constituent"/>
    <property type="evidence" value="ECO:0007669"/>
    <property type="project" value="InterPro"/>
</dbReference>
<feature type="compositionally biased region" description="Pro residues" evidence="30">
    <location>
        <begin position="2528"/>
        <end position="2540"/>
    </location>
</feature>
<dbReference type="FunFam" id="1.10.287.70:FF:000023">
    <property type="entry name" value="Voltage-dependent R-type calcium channel subunit alpha"/>
    <property type="match status" value="1"/>
</dbReference>
<dbReference type="SUPFAM" id="SSF81324">
    <property type="entry name" value="Voltage-gated potassium channels"/>
    <property type="match status" value="4"/>
</dbReference>
<comment type="function">
    <text evidence="24">Voltage-sensitive calcium channels (VSCC) mediate the entry of calcium ions into excitable cells and are also involved in a variety of calcium-dependent processes, including muscle contraction, hormone or neurotransmitter release, gene expression, cell motility, cell division and cell death. This alpha-1B subunit gives rise to N-type calcium currents. N-type calcium channels belong to the 'high-voltage activated' (HVA) group. They are involved in pain signaling. Calcium channels containing alpha-1B subunit may play a role in directed migration of immature neurons. Mediates Ca(2+) release probability at hippocampal neuronal soma and synaptic terminals.</text>
</comment>
<dbReference type="EMBL" id="JABFDY010000015">
    <property type="protein sequence ID" value="KAF7696758.1"/>
    <property type="molecule type" value="Genomic_DNA"/>
</dbReference>
<evidence type="ECO:0000256" key="23">
    <source>
        <dbReference type="ARBA" id="ARBA00036634"/>
    </source>
</evidence>
<keyword evidence="19 31" id="KW-0472">Membrane</keyword>
<evidence type="ECO:0000256" key="3">
    <source>
        <dbReference type="ARBA" id="ARBA00005685"/>
    </source>
</evidence>
<dbReference type="Pfam" id="PF16905">
    <property type="entry name" value="GPHH"/>
    <property type="match status" value="1"/>
</dbReference>
<dbReference type="GO" id="GO:0008331">
    <property type="term" value="F:high voltage-gated calcium channel activity"/>
    <property type="evidence" value="ECO:0007669"/>
    <property type="project" value="TreeGrafter"/>
</dbReference>
<dbReference type="SMART" id="SM00210">
    <property type="entry name" value="TSPN"/>
    <property type="match status" value="1"/>
</dbReference>
<keyword evidence="18" id="KW-0176">Collagen</keyword>
<dbReference type="GO" id="GO:0007268">
    <property type="term" value="P:chemical synaptic transmission"/>
    <property type="evidence" value="ECO:0007669"/>
    <property type="project" value="TreeGrafter"/>
</dbReference>
<dbReference type="Gene3D" id="2.60.120.1000">
    <property type="match status" value="1"/>
</dbReference>
<dbReference type="InterPro" id="IPR050599">
    <property type="entry name" value="VDCC_alpha-1_subunit"/>
</dbReference>
<keyword evidence="9 28" id="KW-0107">Calcium channel</keyword>
<dbReference type="GO" id="GO:0098703">
    <property type="term" value="P:calcium ion import across plasma membrane"/>
    <property type="evidence" value="ECO:0007669"/>
    <property type="project" value="TreeGrafter"/>
</dbReference>
<keyword evidence="12" id="KW-0732">Signal</keyword>
<evidence type="ECO:0000256" key="5">
    <source>
        <dbReference type="ARBA" id="ARBA00022525"/>
    </source>
</evidence>
<keyword evidence="8 28" id="KW-0109">Calcium transport</keyword>
<keyword evidence="17" id="KW-0406">Ion transport</keyword>
<dbReference type="Pfam" id="PF08763">
    <property type="entry name" value="Ca_chan_IQ"/>
    <property type="match status" value="1"/>
</dbReference>
<feature type="transmembrane region" description="Helical" evidence="31">
    <location>
        <begin position="124"/>
        <end position="147"/>
    </location>
</feature>
<feature type="compositionally biased region" description="Basic and acidic residues" evidence="30">
    <location>
        <begin position="2480"/>
        <end position="2492"/>
    </location>
</feature>
<feature type="domain" description="Laminin G" evidence="32">
    <location>
        <begin position="2166"/>
        <end position="2351"/>
    </location>
</feature>
<feature type="compositionally biased region" description="Basic and acidic residues" evidence="30">
    <location>
        <begin position="854"/>
        <end position="874"/>
    </location>
</feature>
<dbReference type="FunFam" id="1.10.238.10:FF:000063">
    <property type="entry name" value="Voltage-dependent N-type calcium channel subunit alpha"/>
    <property type="match status" value="1"/>
</dbReference>
<dbReference type="CDD" id="cd00110">
    <property type="entry name" value="LamG"/>
    <property type="match status" value="1"/>
</dbReference>
<sequence length="3819" mass="411444">MILATIIANCIVLALEQHLPANDKTPMSERLDDTEHYFIGIFCFEAGIKIIALGFVFHKDSYLRNGWNVMDFVVVLTGILAKVGSDFDLRTLRAVRVLRPLKLVSGIPSLQVVLKSIMKAMVPLLQIGLLLFFAIVMFAIIGVELYMGKFQKTCFKKGTDEPTANFPCGLEPPARQCPNNTDCRKGSAWKGPNYGITNFDNILFAILTVFQCITMEGWTEILYHTNDALGNTWNWMYFIPLIIIGSFFMLNLVLGVLSGEFAKERERVEKRQEFLKLRRQQQIERELTGYLEWICKAEEVLLAEEDQNAEEKSPQDGAWFKRKPNNPVLKRAKVKKGKNDLISAEEGEEHFTDISSVAPAGSPFARASLKSSKNDSSSYFRRKEKRMRFFIRRMVKAQSFYWIVLCIVGLNTMCVAIVHYDQPEGLTQALYLAEFVFLGLFLSEMTLKMYGLGPRNYFHSSFNCFDFGVIVGSIFEVVWAAIQPGASFGISVLRALRLLRIFKVTKYWNSLRNLVVSLLNSMKSIISLLFLLFLFIVVFALLGMQLFGGQFNFDNETPTTNFDNFPAAIMTVFQILTGEDWNAVMYHGIESQGGVPLGMFSSVYFIILTLFGNYTLLNVFLAIAVDNLANAQELTKDEEEQEEAAKKSIALQKAMEVKEVSPMSAANISIAAFVKQNRDVLSRSSSVSSVHSLNYVYTPVHCFVSKEQQRSLQKMSIWEQRTTQLRRHNLRSSSEALYNEMEPEDRLHMSSALHLRPDMKAHHDRPLLVDKSHLPEGRETQEEAPPHKHHRCRGENGEAGEGRRHRHHRGGEHRGHQDGGHRNQAEDGVDDKEHHHHHSHRSRETDGDGGNGAKGERNARGHREGEAGNGERRRDRPRVKAQTTPNKEESRDKKEKDIPNHRFVDTEGDDMSSSPVPSPTERQEDSDNLKNISKVRSAAVNIPVMVTAPPGESTIIPMSNMDGESLLLSEEKKDLDELNPNAPKQILPYSSMFVFGQSNPVRRLCHYVVNLRYFEMCILMVITMSSIALAAEDPVNANAFRNHVLKYLDYIFTGVFTFEMVIKMIDLGLLLHPGSYFRDLWNILDFIVVSGALVAFACSGTKGKDINTIKSLRVLRVLRPLKTIKRLPKLKAVFDCVVNSLKNVLNILIVYILFMFIFAVIAVQLFKGRFFYCTDESKALEKDCRGQFLDYDGGEVDAKPRLWKKYEFHYDNVLWAFLTLFTVSTGEGWPMVLKHSVDATYEDQGPSPGYRMETSIFYVVYFVVFPFFFVNIFVALIIITFQEQGDKAMSECSLEKNERACIDFAINAKPLTRYMPQDKQSFQYKMWKFVVSTPFEYSILTMIAINTVVLMMKFSSASKPYEDMLKWLNIIFTAIFTLECVLKIIAFGLVNYLREAWNIFDFVTVLGSITDILVTEIKQNKLINLSFLRLFRAARLIKLLRQGYTIRILLWTFVQSFKALPYVCLLIAMLFFIYAIIGMQVFGNIELNHDSAINHHNNFQTFFQALMLLFRSATGEAWQEIMLSCLGGRKCDMLSGSNDNGCGSDFAYFYFVSFIFLCSFLMLNLFVAVIMDNFEYLTRDASILGPHHLDEFIRVWADYDPAACGRISYLDMYEMLRHMSPPLGLGKKCPSRVAYKRLVRMNMPIADDNTVHFTSTLMALIRTALDIKLASGVLAQRLCDADLRREINKVWPSLSSKTVDLLVTPHKHNELTVGKVYAALMIFDYYKQNRAKRLQEQQPTSGTLSKIGSLFKPMLPLTHIHEQEPPFKGAKLPHPSRTDSSPHLDFHPTTPLLTNGEPVKSSTIKYSSSAETLQKGRDSAYLEDMPKTESQELVEMTDMENNSDVGGFSTLEGHGRAASMPRLSAGFQRSQLRHTTGKYLAPIKDGSPMHRSASSLASQKGGTELNLREYALSVRQQHRIRRKRETECTNIIIIIDVTAAETRKINPWTELLVRNSLALWGVNLAKGSTVVFTSGSSTPCRGRRQLPQTPLTPRPAVAFKSTSASPLQMATRSSGTVPTYLSRGQSEHDALLGITYQPSPVPVTRIGSDPNLGPLQRDSHLSEAEDFHDALSTYSSGRFPRTVSATHSSTGAVSSMLQHSRSGVPNGYHFTLGVSTSLGSSARISPSYQDTEKDDCPTVLLPTEWPEVELGSGMLPAESINLLDQLWQVANSSNASVALEEQRCPVLHVGQYSTLSLPLRQVFRNRFDNEFSLLLELRSSQPEDRSLFTFLCPDGHIILQIRTSAHSFTFISTQQRHYEFPVAVLSDGNWHRVAVSVSTGRVALYVDCTMVESVDWAYKEGLEITTDGLIMLGGIIEGFEIPFEGDLKQVMFIMGEPDAARDQCEAYLPQCDGAAQNPQHFLQPQIPDELLLSSNDLEDLLESSDARDMDMIRKAMSGVRRRGLTRGDGTLPTGMERPVSISRGDVFEVDEYTDLIDPNTPSKNGGLPHKNHPPHSKGSKGAKPDSTSKLVDENITTEKSSPDKGFNKKPEKVTSTPVSAKSTDQTNETQRTEGLVRGSDGKMYQLYPGPPGPKGPPGKPGCPGSVGNPGFKGEKGGVGPQGRPGRVGKSGPPGPQGPPTLYLWRNTAEEWAHFQQTSFFQLLYAGWPREMGLPGPQGEVGKPGPQGPAGDPGEKGAPGRLGDMGDPGLPGVPGLPGIPGKDGENGLKGHQGAPGIPGPKGPLGYKGEFGSPGEKGDEGIIGGDGRSGDVGEPGEKGYKGLPGSSGPPGPQGPHGIRGIVGLEGPPGTDGEDGFDGPPGPLGPPGPPGITGFVGAQGVNGSRGEPGPAGNTGPPGLQGALGLEGQIGPPGLRGPQGQPAREGTPGPKGDAGPIGPTGLRGETGSEGPMGALGTPGPKGFIGVRGKRGPEGNKGEAGPKGEKGIKGNPGIPGFQGEQGPTGFPGFPGVKGQPGPRGRQGEDGEVGPQGKSGKEGTKGNRGPEGRKGKPGPRGPMGRTGQRGHAGMPGTPGFPGPQGGVGPEGKPGTQGPQGASGNPGEKGQMGLQGIAGEPGIDGSSGPPGPPGQEGPIGSPGLPGERGFYGKPGAVGPQGSVGMYGFPGSTGTRGRPGHVGERGEAGVKGPPGPIGKPGPSGTTGTPGERGPPGPQGRQGDPGPQGIEGACGPPGLQGANGMMGRPGPYGKKGAPGDPGPRGPPGAPGSQGENGLSGPAGEKGEKGILGPLGDMGPSGLEGEQGPSGPDGPEGLVGRKGDQGERGLCGKSGPQGQKGDSGPQGTKGLQGPPGLLGKEGDVGKPGDPGGPGPVAEKGEKGHQGMIGLEGPWGAVGERGERGAKGDKGNTGLIAEPGLIGGVGAVGLKGLPGGVGSPGPVGSNGPPGEKGDIGPSGLPGMPGNTGPRGIAGVAGVRGDTGKPGPQGSDGPVGPKGDAGPKGYAGLDGEKGDAGDPGEPAEQGPDGLPGIQGPPALPGLEGPPGEAGLQGPPGPPGAEGRMGQPGPEGRQGIKGDKGDDGINGPPGNMGLTGRKGKRGKAGLRGLRGTRGEKGAKGEIGEKGHPGWEGSMGIIGPRGEKGEEGAKGEKGENGDQGPPGPPGKDGLRGSQGALGPPGFPGPKGDKGSNGLSGPRGMPGIPGLPGLFGTKGLKGFQGASGPAGKRGLPGPPGPPGPPGLSVNLTMNQIKDLMYVSDKPNYSLIQVLLDSLFHDLRLLLDPPDGTKERPASTCMELWLCHPNYTSGFYYIDPNQGSPVDALLAFCNFSESKAETCLHPRMAQLPMRAWLNDSVSDSAFYWLSSREGGFTFKYLGLTVVQIRFLRLQSTSAEQRVTYSCYPGHRLGQTQRQARFLTSSVQQSYQGALQDCVVHDTY</sequence>
<evidence type="ECO:0000256" key="28">
    <source>
        <dbReference type="RuleBase" id="RU003808"/>
    </source>
</evidence>
<dbReference type="InterPro" id="IPR031649">
    <property type="entry name" value="GPHH_dom"/>
</dbReference>
<name>A0A8T0AVL6_SILME</name>
<dbReference type="InterPro" id="IPR000885">
    <property type="entry name" value="Fib_collagen_C"/>
</dbReference>
<feature type="transmembrane region" description="Helical" evidence="31">
    <location>
        <begin position="1335"/>
        <end position="1355"/>
    </location>
</feature>
<feature type="compositionally biased region" description="Basic and acidic residues" evidence="30">
    <location>
        <begin position="3285"/>
        <end position="3295"/>
    </location>
</feature>
<feature type="compositionally biased region" description="Low complexity" evidence="30">
    <location>
        <begin position="3106"/>
        <end position="3115"/>
    </location>
</feature>
<evidence type="ECO:0000256" key="8">
    <source>
        <dbReference type="ARBA" id="ARBA00022568"/>
    </source>
</evidence>
<feature type="transmembrane region" description="Helical" evidence="31">
    <location>
        <begin position="1013"/>
        <end position="1031"/>
    </location>
</feature>
<evidence type="ECO:0000313" key="34">
    <source>
        <dbReference type="EMBL" id="KAF7696758.1"/>
    </source>
</evidence>
<protein>
    <recommendedName>
        <fullName evidence="28">Voltage-dependent N-type calcium channel subunit alpha</fullName>
    </recommendedName>
</protein>
<feature type="compositionally biased region" description="Pro residues" evidence="30">
    <location>
        <begin position="2757"/>
        <end position="2767"/>
    </location>
</feature>
<feature type="transmembrane region" description="Helical" evidence="31">
    <location>
        <begin position="426"/>
        <end position="443"/>
    </location>
</feature>
<dbReference type="InterPro" id="IPR014873">
    <property type="entry name" value="VDCC_a1su_IQ"/>
</dbReference>
<evidence type="ECO:0000256" key="31">
    <source>
        <dbReference type="SAM" id="Phobius"/>
    </source>
</evidence>
<dbReference type="SUPFAM" id="SSF49899">
    <property type="entry name" value="Concanavalin A-like lectins/glucanases"/>
    <property type="match status" value="1"/>
</dbReference>
<dbReference type="FunFam" id="1.10.287.70:FF:000025">
    <property type="entry name" value="Voltage-dependent R-type calcium channel subunit alpha"/>
    <property type="match status" value="1"/>
</dbReference>
<feature type="region of interest" description="Disordered" evidence="30">
    <location>
        <begin position="2400"/>
        <end position="2581"/>
    </location>
</feature>
<feature type="compositionally biased region" description="Pro residues" evidence="30">
    <location>
        <begin position="3147"/>
        <end position="3156"/>
    </location>
</feature>
<evidence type="ECO:0000256" key="16">
    <source>
        <dbReference type="ARBA" id="ARBA00022989"/>
    </source>
</evidence>
<comment type="similarity">
    <text evidence="3">Belongs to the calcium channel alpha-1 subunit (TC 1.A.1.11) family. CACNA1B subfamily.</text>
</comment>
<accession>A0A8T0AVL6</accession>
<feature type="compositionally biased region" description="Basic and acidic residues" evidence="30">
    <location>
        <begin position="812"/>
        <end position="825"/>
    </location>
</feature>
<dbReference type="Pfam" id="PF01410">
    <property type="entry name" value="COLFI"/>
    <property type="match status" value="1"/>
</dbReference>
<feature type="compositionally biased region" description="Low complexity" evidence="30">
    <location>
        <begin position="2805"/>
        <end position="2818"/>
    </location>
</feature>
<dbReference type="GO" id="GO:0005581">
    <property type="term" value="C:collagen trimer"/>
    <property type="evidence" value="ECO:0007669"/>
    <property type="project" value="UniProtKB-KW"/>
</dbReference>
<keyword evidence="16 31" id="KW-1133">Transmembrane helix</keyword>
<keyword evidence="13" id="KW-0677">Repeat</keyword>
<dbReference type="FunFam" id="1.20.120.350:FF:000015">
    <property type="entry name" value="Voltage-dependent N-type calcium channel subunit alpha"/>
    <property type="match status" value="1"/>
</dbReference>
<feature type="transmembrane region" description="Helical" evidence="31">
    <location>
        <begin position="525"/>
        <end position="547"/>
    </location>
</feature>
<feature type="compositionally biased region" description="Basic and acidic residues" evidence="30">
    <location>
        <begin position="793"/>
        <end position="802"/>
    </location>
</feature>
<feature type="region of interest" description="Disordered" evidence="30">
    <location>
        <begin position="777"/>
        <end position="928"/>
    </location>
</feature>
<dbReference type="SMART" id="SM00038">
    <property type="entry name" value="COLFI"/>
    <property type="match status" value="1"/>
</dbReference>
<feature type="transmembrane region" description="Helical" evidence="31">
    <location>
        <begin position="1460"/>
        <end position="1482"/>
    </location>
</feature>
<evidence type="ECO:0000256" key="27">
    <source>
        <dbReference type="PROSITE-ProRule" id="PRU00122"/>
    </source>
</evidence>
<evidence type="ECO:0000256" key="19">
    <source>
        <dbReference type="ARBA" id="ARBA00023136"/>
    </source>
</evidence>
<dbReference type="InterPro" id="IPR048287">
    <property type="entry name" value="TSPN-like_N"/>
</dbReference>
<proteinExistence type="inferred from homology"/>
<reference evidence="34" key="1">
    <citation type="submission" date="2020-08" db="EMBL/GenBank/DDBJ databases">
        <title>Chromosome-level assembly of Southern catfish (Silurus meridionalis) provides insights into visual adaptation to the nocturnal and benthic lifestyles.</title>
        <authorList>
            <person name="Zhang Y."/>
            <person name="Wang D."/>
            <person name="Peng Z."/>
        </authorList>
    </citation>
    <scope>NUCLEOTIDE SEQUENCE</scope>
    <source>
        <strain evidence="34">SWU-2019-XX</strain>
        <tissue evidence="34">Muscle</tissue>
    </source>
</reference>
<keyword evidence="22" id="KW-0407">Ion channel</keyword>
<feature type="compositionally biased region" description="Basic and acidic residues" evidence="30">
    <location>
        <begin position="2706"/>
        <end position="2718"/>
    </location>
</feature>
<evidence type="ECO:0000259" key="32">
    <source>
        <dbReference type="PROSITE" id="PS50025"/>
    </source>
</evidence>
<dbReference type="InterPro" id="IPR005821">
    <property type="entry name" value="Ion_trans_dom"/>
</dbReference>
<dbReference type="FunFam" id="1.20.120.350:FF:000011">
    <property type="entry name" value="Voltage-dependent N-type calcium channel subunit alpha"/>
    <property type="match status" value="1"/>
</dbReference>
<keyword evidence="5" id="KW-0964">Secreted</keyword>
<evidence type="ECO:0000256" key="4">
    <source>
        <dbReference type="ARBA" id="ARBA00022448"/>
    </source>
</evidence>
<feature type="glycosylation site" description="N-linked (GlcNAc...) asparagine" evidence="26">
    <location>
        <position position="179"/>
    </location>
</feature>
<evidence type="ECO:0000256" key="30">
    <source>
        <dbReference type="SAM" id="MobiDB-lite"/>
    </source>
</evidence>
<feature type="transmembrane region" description="Helical" evidence="31">
    <location>
        <begin position="1256"/>
        <end position="1281"/>
    </location>
</feature>
<evidence type="ECO:0000256" key="18">
    <source>
        <dbReference type="ARBA" id="ARBA00023119"/>
    </source>
</evidence>
<feature type="transmembrane region" description="Helical" evidence="31">
    <location>
        <begin position="400"/>
        <end position="420"/>
    </location>
</feature>
<feature type="coiled-coil region" evidence="29">
    <location>
        <begin position="621"/>
        <end position="648"/>
    </location>
</feature>
<dbReference type="SMART" id="SM00282">
    <property type="entry name" value="LamG"/>
    <property type="match status" value="1"/>
</dbReference>
<feature type="transmembrane region" description="Helical" evidence="31">
    <location>
        <begin position="235"/>
        <end position="257"/>
    </location>
</feature>
<dbReference type="PRINTS" id="PR00167">
    <property type="entry name" value="CACHANNEL"/>
</dbReference>
<feature type="transmembrane region" description="Helical" evidence="31">
    <location>
        <begin position="1051"/>
        <end position="1071"/>
    </location>
</feature>
<evidence type="ECO:0000256" key="12">
    <source>
        <dbReference type="ARBA" id="ARBA00022729"/>
    </source>
</evidence>
<keyword evidence="7" id="KW-0597">Phosphoprotein</keyword>
<dbReference type="Gene3D" id="6.10.250.2180">
    <property type="match status" value="1"/>
</dbReference>